<name>A0ABR3LB42_9TELE</name>
<protein>
    <submittedName>
        <fullName evidence="1">Uncharacterized protein</fullName>
    </submittedName>
</protein>
<reference evidence="1 2" key="1">
    <citation type="submission" date="2023-09" db="EMBL/GenBank/DDBJ databases">
        <authorList>
            <person name="Wang M."/>
        </authorList>
    </citation>
    <scope>NUCLEOTIDE SEQUENCE [LARGE SCALE GENOMIC DNA]</scope>
    <source>
        <strain evidence="1">GT-2023</strain>
        <tissue evidence="1">Liver</tissue>
    </source>
</reference>
<dbReference type="EMBL" id="JAYMGO010000024">
    <property type="protein sequence ID" value="KAL1248904.1"/>
    <property type="molecule type" value="Genomic_DNA"/>
</dbReference>
<accession>A0ABR3LB42</accession>
<dbReference type="Proteomes" id="UP001558613">
    <property type="component" value="Unassembled WGS sequence"/>
</dbReference>
<sequence>MLDLHYDRLVSDGISSWAQAQGERGRVGPQPWPAPAPAGGWRGCCLLVPQTTPSALTSPLSTPLRSARVVQATQEPLVRLSAATQPGATQTDIPKELL</sequence>
<gene>
    <name evidence="1" type="ORF">QQF64_022222</name>
</gene>
<evidence type="ECO:0000313" key="2">
    <source>
        <dbReference type="Proteomes" id="UP001558613"/>
    </source>
</evidence>
<organism evidence="1 2">
    <name type="scientific">Cirrhinus molitorella</name>
    <name type="common">mud carp</name>
    <dbReference type="NCBI Taxonomy" id="172907"/>
    <lineage>
        <taxon>Eukaryota</taxon>
        <taxon>Metazoa</taxon>
        <taxon>Chordata</taxon>
        <taxon>Craniata</taxon>
        <taxon>Vertebrata</taxon>
        <taxon>Euteleostomi</taxon>
        <taxon>Actinopterygii</taxon>
        <taxon>Neopterygii</taxon>
        <taxon>Teleostei</taxon>
        <taxon>Ostariophysi</taxon>
        <taxon>Cypriniformes</taxon>
        <taxon>Cyprinidae</taxon>
        <taxon>Labeoninae</taxon>
        <taxon>Labeonini</taxon>
        <taxon>Cirrhinus</taxon>
    </lineage>
</organism>
<proteinExistence type="predicted"/>
<comment type="caution">
    <text evidence="1">The sequence shown here is derived from an EMBL/GenBank/DDBJ whole genome shotgun (WGS) entry which is preliminary data.</text>
</comment>
<evidence type="ECO:0000313" key="1">
    <source>
        <dbReference type="EMBL" id="KAL1248904.1"/>
    </source>
</evidence>
<keyword evidence="2" id="KW-1185">Reference proteome</keyword>